<organism evidence="3 4">
    <name type="scientific">Cohnella herbarum</name>
    <dbReference type="NCBI Taxonomy" id="2728023"/>
    <lineage>
        <taxon>Bacteria</taxon>
        <taxon>Bacillati</taxon>
        <taxon>Bacillota</taxon>
        <taxon>Bacilli</taxon>
        <taxon>Bacillales</taxon>
        <taxon>Paenibacillaceae</taxon>
        <taxon>Cohnella</taxon>
    </lineage>
</organism>
<dbReference type="EMBL" id="CP051680">
    <property type="protein sequence ID" value="QJD85531.1"/>
    <property type="molecule type" value="Genomic_DNA"/>
</dbReference>
<dbReference type="InterPro" id="IPR006976">
    <property type="entry name" value="VanZ-like"/>
</dbReference>
<dbReference type="KEGG" id="cheb:HH215_21660"/>
<keyword evidence="1" id="KW-0812">Transmembrane</keyword>
<dbReference type="PANTHER" id="PTHR36834:SF1">
    <property type="entry name" value="INTEGRAL MEMBRANE PROTEIN"/>
    <property type="match status" value="1"/>
</dbReference>
<evidence type="ECO:0000259" key="2">
    <source>
        <dbReference type="Pfam" id="PF04892"/>
    </source>
</evidence>
<feature type="transmembrane region" description="Helical" evidence="1">
    <location>
        <begin position="44"/>
        <end position="64"/>
    </location>
</feature>
<dbReference type="InterPro" id="IPR053150">
    <property type="entry name" value="Teicoplanin_resist-assoc"/>
</dbReference>
<reference evidence="3 4" key="1">
    <citation type="submission" date="2020-04" db="EMBL/GenBank/DDBJ databases">
        <title>Genome sequencing of novel species.</title>
        <authorList>
            <person name="Heo J."/>
            <person name="Kim S.-J."/>
            <person name="Kim J.-S."/>
            <person name="Hong S.-B."/>
            <person name="Kwon S.-W."/>
        </authorList>
    </citation>
    <scope>NUCLEOTIDE SEQUENCE [LARGE SCALE GENOMIC DNA]</scope>
    <source>
        <strain evidence="3 4">MFER-1</strain>
    </source>
</reference>
<feature type="transmembrane region" description="Helical" evidence="1">
    <location>
        <begin position="12"/>
        <end position="32"/>
    </location>
</feature>
<dbReference type="PANTHER" id="PTHR36834">
    <property type="entry name" value="MEMBRANE PROTEIN-RELATED"/>
    <property type="match status" value="1"/>
</dbReference>
<feature type="transmembrane region" description="Helical" evidence="1">
    <location>
        <begin position="287"/>
        <end position="307"/>
    </location>
</feature>
<feature type="transmembrane region" description="Helical" evidence="1">
    <location>
        <begin position="184"/>
        <end position="200"/>
    </location>
</feature>
<dbReference type="Pfam" id="PF04892">
    <property type="entry name" value="VanZ"/>
    <property type="match status" value="1"/>
</dbReference>
<keyword evidence="1" id="KW-1133">Transmembrane helix</keyword>
<evidence type="ECO:0000313" key="3">
    <source>
        <dbReference type="EMBL" id="QJD85531.1"/>
    </source>
</evidence>
<evidence type="ECO:0000313" key="4">
    <source>
        <dbReference type="Proteomes" id="UP000502248"/>
    </source>
</evidence>
<protein>
    <submittedName>
        <fullName evidence="3">Teicoplanin resistance protein VanZ</fullName>
    </submittedName>
</protein>
<dbReference type="RefSeq" id="WP_169281792.1">
    <property type="nucleotide sequence ID" value="NZ_CP051680.1"/>
</dbReference>
<feature type="transmembrane region" description="Helical" evidence="1">
    <location>
        <begin position="112"/>
        <end position="134"/>
    </location>
</feature>
<feature type="transmembrane region" description="Helical" evidence="1">
    <location>
        <begin position="246"/>
        <end position="266"/>
    </location>
</feature>
<sequence>MLEFYLFPISYAFYTFPITAALFTLPFLIVQYRRYGYVNKIRGLFLYLFLLYLMNALFLIILPLPDTIHNAPPATGVYTQWIPFHFVLDIAKESGVSLEHPSTYSRLLSEQAFLQVVFNVILMVPFGMFLRYYFRARWFKCLIYSLGLSLFFEITQVTAIYGIFDYPYRLFDVDDLMTNTAGGMLGYILAEWLSSLLPRIDNLDESVDLSKKRVSYTRRALAFLFDWVILLPVIVVLSILRCPYPYLWSIAVYFILIPYLTNGFTFGKWLVRIRLKGTGERIRLSELVIRYGLLYLVAGGVHVAYVLAGTNSYPGLFMMLFTLILFVLDLAVAIHVFRCLFNRNRKLIYEAKSGTEHRITLK</sequence>
<keyword evidence="1" id="KW-0472">Membrane</keyword>
<dbReference type="Proteomes" id="UP000502248">
    <property type="component" value="Chromosome"/>
</dbReference>
<keyword evidence="4" id="KW-1185">Reference proteome</keyword>
<feature type="domain" description="VanZ-like" evidence="2">
    <location>
        <begin position="49"/>
        <end position="192"/>
    </location>
</feature>
<dbReference type="InterPro" id="IPR021192">
    <property type="entry name" value="UCP031578_Vanz/RDD"/>
</dbReference>
<dbReference type="PIRSF" id="PIRSF031578">
    <property type="entry name" value="Uncharacterised_Vanz_RDD-cont"/>
    <property type="match status" value="1"/>
</dbReference>
<feature type="transmembrane region" description="Helical" evidence="1">
    <location>
        <begin position="141"/>
        <end position="164"/>
    </location>
</feature>
<proteinExistence type="predicted"/>
<gene>
    <name evidence="3" type="ORF">HH215_21660</name>
</gene>
<evidence type="ECO:0000256" key="1">
    <source>
        <dbReference type="SAM" id="Phobius"/>
    </source>
</evidence>
<feature type="transmembrane region" description="Helical" evidence="1">
    <location>
        <begin position="313"/>
        <end position="337"/>
    </location>
</feature>
<name>A0A7Z2VM28_9BACL</name>
<dbReference type="AlphaFoldDB" id="A0A7Z2VM28"/>
<feature type="transmembrane region" description="Helical" evidence="1">
    <location>
        <begin position="221"/>
        <end position="240"/>
    </location>
</feature>
<accession>A0A7Z2VM28</accession>